<evidence type="ECO:0000313" key="2">
    <source>
        <dbReference type="Proteomes" id="UP000257045"/>
    </source>
</evidence>
<name>A0A3D8J2Q2_9HELI</name>
<evidence type="ECO:0000313" key="1">
    <source>
        <dbReference type="EMBL" id="RDU71822.1"/>
    </source>
</evidence>
<gene>
    <name evidence="1" type="ORF">CQA58_01920</name>
</gene>
<dbReference type="AlphaFoldDB" id="A0A3D8J2Q2"/>
<proteinExistence type="predicted"/>
<dbReference type="Proteomes" id="UP000257045">
    <property type="component" value="Unassembled WGS sequence"/>
</dbReference>
<protein>
    <submittedName>
        <fullName evidence="1">Uncharacterized protein</fullName>
    </submittedName>
</protein>
<dbReference type="EMBL" id="NXLV01000002">
    <property type="protein sequence ID" value="RDU71822.1"/>
    <property type="molecule type" value="Genomic_DNA"/>
</dbReference>
<sequence>MIECILPKIYLFECQRCGVHIYSDRSYTQGCGCFFCGERLIPILELSQIPQELKEKNWREVSWITRVWLFLKRLM</sequence>
<comment type="caution">
    <text evidence="1">The sequence shown here is derived from an EMBL/GenBank/DDBJ whole genome shotgun (WGS) entry which is preliminary data.</text>
</comment>
<keyword evidence="2" id="KW-1185">Reference proteome</keyword>
<reference evidence="1 2" key="1">
    <citation type="submission" date="2018-04" db="EMBL/GenBank/DDBJ databases">
        <title>Novel Campyloabacter and Helicobacter Species and Strains.</title>
        <authorList>
            <person name="Mannion A.J."/>
            <person name="Shen Z."/>
            <person name="Fox J.G."/>
        </authorList>
    </citation>
    <scope>NUCLEOTIDE SEQUENCE [LARGE SCALE GENOMIC DNA]</scope>
    <source>
        <strain evidence="1 2">MIT 04-9366</strain>
    </source>
</reference>
<dbReference type="OrthoDB" id="9938464at2"/>
<accession>A0A3D8J2Q2</accession>
<dbReference type="RefSeq" id="WP_115569032.1">
    <property type="nucleotide sequence ID" value="NZ_NXLV01000002.1"/>
</dbReference>
<organism evidence="1 2">
    <name type="scientific">Helicobacter brantae</name>
    <dbReference type="NCBI Taxonomy" id="375927"/>
    <lineage>
        <taxon>Bacteria</taxon>
        <taxon>Pseudomonadati</taxon>
        <taxon>Campylobacterota</taxon>
        <taxon>Epsilonproteobacteria</taxon>
        <taxon>Campylobacterales</taxon>
        <taxon>Helicobacteraceae</taxon>
        <taxon>Helicobacter</taxon>
    </lineage>
</organism>